<proteinExistence type="inferred from homology"/>
<comment type="caution">
    <text evidence="10">Lacks conserved residue(s) required for the propagation of feature annotation.</text>
</comment>
<dbReference type="InterPro" id="IPR057244">
    <property type="entry name" value="GAIN_B"/>
</dbReference>
<dbReference type="InterPro" id="IPR001024">
    <property type="entry name" value="PLAT/LH2_dom"/>
</dbReference>
<reference evidence="15 16" key="1">
    <citation type="submission" date="2018-04" db="EMBL/GenBank/DDBJ databases">
        <authorList>
            <person name="Zhang X."/>
            <person name="Yuan J."/>
            <person name="Li F."/>
            <person name="Xiang J."/>
        </authorList>
    </citation>
    <scope>NUCLEOTIDE SEQUENCE [LARGE SCALE GENOMIC DNA]</scope>
    <source>
        <tissue evidence="15">Muscle</tissue>
    </source>
</reference>
<evidence type="ECO:0000256" key="4">
    <source>
        <dbReference type="ARBA" id="ARBA00022729"/>
    </source>
</evidence>
<evidence type="ECO:0000313" key="16">
    <source>
        <dbReference type="Proteomes" id="UP000283509"/>
    </source>
</evidence>
<dbReference type="InterPro" id="IPR046791">
    <property type="entry name" value="Polycystin_dom"/>
</dbReference>
<dbReference type="InterPro" id="IPR013122">
    <property type="entry name" value="PKD1_2_channel"/>
</dbReference>
<dbReference type="InterPro" id="IPR000203">
    <property type="entry name" value="GPS"/>
</dbReference>
<gene>
    <name evidence="15" type="ORF">C7M84_004892</name>
</gene>
<dbReference type="Gene3D" id="2.60.60.20">
    <property type="entry name" value="PLAT/LH2 domain"/>
    <property type="match status" value="1"/>
</dbReference>
<evidence type="ECO:0000259" key="14">
    <source>
        <dbReference type="PROSITE" id="PS50221"/>
    </source>
</evidence>
<dbReference type="GO" id="GO:0005262">
    <property type="term" value="F:calcium channel activity"/>
    <property type="evidence" value="ECO:0007669"/>
    <property type="project" value="TreeGrafter"/>
</dbReference>
<evidence type="ECO:0000256" key="8">
    <source>
        <dbReference type="ARBA" id="ARBA00023180"/>
    </source>
</evidence>
<dbReference type="InterPro" id="IPR046338">
    <property type="entry name" value="GAIN_dom_sf"/>
</dbReference>
<dbReference type="SUPFAM" id="SSF49723">
    <property type="entry name" value="Lipase/lipooxygenase domain (PLAT/LH2 domain)"/>
    <property type="match status" value="1"/>
</dbReference>
<feature type="compositionally biased region" description="Gly residues" evidence="11">
    <location>
        <begin position="613"/>
        <end position="631"/>
    </location>
</feature>
<comment type="similarity">
    <text evidence="2">Belongs to the polycystin family.</text>
</comment>
<dbReference type="GO" id="GO:0005509">
    <property type="term" value="F:calcium ion binding"/>
    <property type="evidence" value="ECO:0007669"/>
    <property type="project" value="InterPro"/>
</dbReference>
<keyword evidence="16" id="KW-1185">Reference proteome</keyword>
<keyword evidence="6 12" id="KW-0472">Membrane</keyword>
<dbReference type="SMART" id="SM00303">
    <property type="entry name" value="GPS"/>
    <property type="match status" value="1"/>
</dbReference>
<keyword evidence="5 12" id="KW-1133">Transmembrane helix</keyword>
<dbReference type="PRINTS" id="PR01433">
    <property type="entry name" value="POLYCYSTIN2"/>
</dbReference>
<evidence type="ECO:0000259" key="13">
    <source>
        <dbReference type="PROSITE" id="PS50095"/>
    </source>
</evidence>
<evidence type="ECO:0000256" key="2">
    <source>
        <dbReference type="ARBA" id="ARBA00007200"/>
    </source>
</evidence>
<dbReference type="SMART" id="SM00308">
    <property type="entry name" value="LH2"/>
    <property type="match status" value="1"/>
</dbReference>
<comment type="caution">
    <text evidence="15">The sequence shown here is derived from an EMBL/GenBank/DDBJ whole genome shotgun (WGS) entry which is preliminary data.</text>
</comment>
<evidence type="ECO:0000256" key="7">
    <source>
        <dbReference type="ARBA" id="ARBA00023157"/>
    </source>
</evidence>
<feature type="compositionally biased region" description="Acidic residues" evidence="11">
    <location>
        <begin position="722"/>
        <end position="740"/>
    </location>
</feature>
<evidence type="ECO:0000256" key="10">
    <source>
        <dbReference type="PROSITE-ProRule" id="PRU00152"/>
    </source>
</evidence>
<feature type="disulfide bond" evidence="9">
    <location>
        <begin position="897"/>
        <end position="910"/>
    </location>
</feature>
<dbReference type="Pfam" id="PF01825">
    <property type="entry name" value="GPS"/>
    <property type="match status" value="1"/>
</dbReference>
<feature type="domain" description="PLAT" evidence="13">
    <location>
        <begin position="362"/>
        <end position="481"/>
    </location>
</feature>
<feature type="region of interest" description="Disordered" evidence="11">
    <location>
        <begin position="1534"/>
        <end position="1578"/>
    </location>
</feature>
<keyword evidence="8" id="KW-0325">Glycoprotein</keyword>
<evidence type="ECO:0000256" key="12">
    <source>
        <dbReference type="SAM" id="Phobius"/>
    </source>
</evidence>
<dbReference type="GO" id="GO:0016020">
    <property type="term" value="C:membrane"/>
    <property type="evidence" value="ECO:0007669"/>
    <property type="project" value="UniProtKB-SubCell"/>
</dbReference>
<feature type="transmembrane region" description="Helical" evidence="12">
    <location>
        <begin position="782"/>
        <end position="802"/>
    </location>
</feature>
<feature type="domain" description="GAIN-B" evidence="14">
    <location>
        <begin position="149"/>
        <end position="304"/>
    </location>
</feature>
<organism evidence="15 16">
    <name type="scientific">Penaeus vannamei</name>
    <name type="common">Whiteleg shrimp</name>
    <name type="synonym">Litopenaeus vannamei</name>
    <dbReference type="NCBI Taxonomy" id="6689"/>
    <lineage>
        <taxon>Eukaryota</taxon>
        <taxon>Metazoa</taxon>
        <taxon>Ecdysozoa</taxon>
        <taxon>Arthropoda</taxon>
        <taxon>Crustacea</taxon>
        <taxon>Multicrustacea</taxon>
        <taxon>Malacostraca</taxon>
        <taxon>Eumalacostraca</taxon>
        <taxon>Eucarida</taxon>
        <taxon>Decapoda</taxon>
        <taxon>Dendrobranchiata</taxon>
        <taxon>Penaeoidea</taxon>
        <taxon>Penaeidae</taxon>
        <taxon>Penaeus</taxon>
    </lineage>
</organism>
<dbReference type="Pfam" id="PF08016">
    <property type="entry name" value="PKD_channel"/>
    <property type="match status" value="1"/>
</dbReference>
<dbReference type="STRING" id="6689.A0A3R7QSE7"/>
<keyword evidence="3 12" id="KW-0812">Transmembrane</keyword>
<evidence type="ECO:0000256" key="1">
    <source>
        <dbReference type="ARBA" id="ARBA00004141"/>
    </source>
</evidence>
<dbReference type="FunFam" id="2.60.60.20:FF:000022">
    <property type="entry name" value="Uncharacterized protein"/>
    <property type="match status" value="1"/>
</dbReference>
<feature type="transmembrane region" description="Helical" evidence="12">
    <location>
        <begin position="1398"/>
        <end position="1419"/>
    </location>
</feature>
<feature type="transmembrane region" description="Helical" evidence="12">
    <location>
        <begin position="319"/>
        <end position="337"/>
    </location>
</feature>
<sequence>MEAKELAGYQLWQGGGLYEFPDICDILKEEKVETGNCSSTESGNYTVGIQAVAWPVIVQSFGDGAKEKLSRTTKTMQIRLVQRISETEIEVIPVEDLEPEHEIKIYLGVEDESMLCTSFNVTREWSSINVEITVQNPEANLIVFIRRLEMPTLTEYDLAVNLEDVTRVRNVSEPLLEPYDPFGNDTNSYIFPLYDVYLEDEFVTNQTGLYYVCLSEFANHTDDEGFWADSDAYNLTMANITKVWSTNYTIRMYTSSCLFFKEDTMSWDRNGCRVLTANVTHTICSCNHLTSFASGFFPQPNAIDFNKLLNMNAADNPTIIITMIATLAVYVMLLIWGRFKDKEDLTKLGATPLPDNDPRDKYLYEIMVFTGGKEEAATKSKVQFIVTGERAETEIRTFEDRERTIFKRNGVDIFVMAVPETLGNLQFLRIWHDNSGKGADASWYVRYIIFRDVQSGQKYEFIANRWFAVEHDDCKIDRLIAVAGDAQQKEFKHLFDTKSHKNLYDGHLWFSVFARPARSRFTRVQRITACMALLYLSMTANAMFDGVVPEEPGAGSLKVGPFAMSPAAIGVGLLSNLVTFPPTLIIIQLFRKVSPKRREEARGGGEAEVASPEGGGRPPGAGRVGGGGGREGPPTQAQDHQEEEEGAALVDALRGLAGRHPVHRRRRRVLHLRVRGDLREERTAKWLSALFVSFFTSVLLTQPIKVFIMAMIFSAICKSPNEEEDDAENDERDPELGDDEEWMHALGTKERVKKKAEYKPVDEKQLKAARVQRKKEIKMWDIIYDIGAYSFFIWIVLILSHGNRDPNSFLMTEELTNNFVLASLEPDDPQVSLYSVQNCSYFYHWLKVVFLEEILMNANYHGRLEPKHDNTKMLNDRVNLLLGYATLRQVRIEEKTCKVPKQIRSVTNECRDKSSVVDEEKRDFDVGWRPLPEKKRPQEEYKYRGALELDGVPFWGSLDVYGAGGYVVKLKGSKESLKAKIEQLETDGWMDERTRAVFVEFSLYNAQVNLFAACRIVMEQGPEGEGAAGGPQEPFAPPVQRGLRSLRHDLRGRLHPLHRLLHLLRAEGDVQGQAEVLGRALELPGAGGGWPWLERHRLLWDTVTFSLPPSYLHPLPPPPPAPFSIPSSYLHLLPPPPSPSSYYLHPLPPSPPAPSPFPPPTFTFSLLLPSPSLLLPSPPPSTSTRPFPIPPPTFTFSLLLPSPSLLLPSSPPSTSTRPFSIPSSYLHLLPPPSFSPLLLPSSPPSISTRPFPIPSSYLHLLPPPSLPPSSYLHPSLHLHPPLPHSPLLPSPSPSSFLLPPPSFSLPTSTHPFPIPTSAFTPSSPSPRTVLGVTIVNKFKETDGSGYIKLEYAASVDEIFLYIVSFLVFFSTLKFIKLLKFNKRMGLLTSTLKQCASDLSGFMIAFLLSFLAFAQLFYLMHNGNHMDFNNFVSAIEATFAAMLGNEGIKNNLLKQSNEYEIVDFMVNKARAAVGLAPKISFVGPLKATTEEPEETPKPTEEFPEKVDQLLSYINDFYFDSRLDFNNKEWLKQVSTQNRGRASSGFHPGWHGKGSSARQRTSSERGSAPMCPSNLELDDV</sequence>
<feature type="region of interest" description="Disordered" evidence="11">
    <location>
        <begin position="721"/>
        <end position="740"/>
    </location>
</feature>
<accession>A0A3R7QSE7</accession>
<dbReference type="Gene3D" id="2.60.220.50">
    <property type="match status" value="1"/>
</dbReference>
<dbReference type="OrthoDB" id="444119at2759"/>
<dbReference type="PROSITE" id="PS50221">
    <property type="entry name" value="GAIN_B"/>
    <property type="match status" value="1"/>
</dbReference>
<feature type="region of interest" description="Disordered" evidence="11">
    <location>
        <begin position="597"/>
        <end position="645"/>
    </location>
</feature>
<comment type="subcellular location">
    <subcellularLocation>
        <location evidence="1">Membrane</location>
        <topology evidence="1">Multi-pass membrane protein</topology>
    </subcellularLocation>
</comment>
<evidence type="ECO:0000256" key="6">
    <source>
        <dbReference type="ARBA" id="ARBA00023136"/>
    </source>
</evidence>
<evidence type="ECO:0000256" key="3">
    <source>
        <dbReference type="ARBA" id="ARBA00022692"/>
    </source>
</evidence>
<dbReference type="InterPro" id="IPR051223">
    <property type="entry name" value="Polycystin"/>
</dbReference>
<feature type="transmembrane region" description="Helical" evidence="12">
    <location>
        <begin position="564"/>
        <end position="590"/>
    </location>
</feature>
<dbReference type="PANTHER" id="PTHR10877:SF150">
    <property type="entry name" value="REJ DOMAIN-CONTAINING PROTEIN"/>
    <property type="match status" value="1"/>
</dbReference>
<reference evidence="15 16" key="2">
    <citation type="submission" date="2019-01" db="EMBL/GenBank/DDBJ databases">
        <title>The decoding of complex shrimp genome reveals the adaptation for benthos swimmer, frequently molting mechanism and breeding impact on genome.</title>
        <authorList>
            <person name="Sun Y."/>
            <person name="Gao Y."/>
            <person name="Yu Y."/>
        </authorList>
    </citation>
    <scope>NUCLEOTIDE SEQUENCE [LARGE SCALE GENOMIC DNA]</scope>
    <source>
        <tissue evidence="15">Muscle</tissue>
    </source>
</reference>
<dbReference type="EMBL" id="QCYY01001648">
    <property type="protein sequence ID" value="ROT76524.1"/>
    <property type="molecule type" value="Genomic_DNA"/>
</dbReference>
<dbReference type="PANTHER" id="PTHR10877">
    <property type="entry name" value="POLYCYSTIN FAMILY MEMBER"/>
    <property type="match status" value="1"/>
</dbReference>
<dbReference type="Pfam" id="PF01477">
    <property type="entry name" value="PLAT"/>
    <property type="match status" value="1"/>
</dbReference>
<name>A0A3R7QSE7_PENVA</name>
<dbReference type="Pfam" id="PF20519">
    <property type="entry name" value="Polycystin_dom"/>
    <property type="match status" value="1"/>
</dbReference>
<evidence type="ECO:0000256" key="11">
    <source>
        <dbReference type="SAM" id="MobiDB-lite"/>
    </source>
</evidence>
<keyword evidence="4" id="KW-0732">Signal</keyword>
<dbReference type="InterPro" id="IPR003915">
    <property type="entry name" value="PKD_2"/>
</dbReference>
<feature type="transmembrane region" description="Helical" evidence="12">
    <location>
        <begin position="1358"/>
        <end position="1378"/>
    </location>
</feature>
<dbReference type="PROSITE" id="PS50095">
    <property type="entry name" value="PLAT"/>
    <property type="match status" value="1"/>
</dbReference>
<feature type="transmembrane region" description="Helical" evidence="12">
    <location>
        <begin position="527"/>
        <end position="544"/>
    </location>
</feature>
<evidence type="ECO:0000256" key="9">
    <source>
        <dbReference type="PIRSR" id="PIRSR603915-2"/>
    </source>
</evidence>
<keyword evidence="7" id="KW-1015">Disulfide bond</keyword>
<dbReference type="Proteomes" id="UP000283509">
    <property type="component" value="Unassembled WGS sequence"/>
</dbReference>
<dbReference type="InterPro" id="IPR036392">
    <property type="entry name" value="PLAT/LH2_dom_sf"/>
</dbReference>
<evidence type="ECO:0000313" key="15">
    <source>
        <dbReference type="EMBL" id="ROT76524.1"/>
    </source>
</evidence>
<evidence type="ECO:0000256" key="5">
    <source>
        <dbReference type="ARBA" id="ARBA00022989"/>
    </source>
</evidence>
<protein>
    <submittedName>
        <fullName evidence="15">Putative pkd1l2</fullName>
    </submittedName>
</protein>
<dbReference type="GO" id="GO:0050982">
    <property type="term" value="P:detection of mechanical stimulus"/>
    <property type="evidence" value="ECO:0007669"/>
    <property type="project" value="TreeGrafter"/>
</dbReference>